<sequence>MRPTVTKLARAYTPMIKFVGGKHPIIEHSGAIKAHPCSLGGLLPGSKDCVPVSEFLRNQRPFEVIPYKNANRPQKVKSSKSVSAGASKSQYDFVHRPLKDNEVSSISQLPARFRFKPIGELESETINNGGAL</sequence>
<accession>A0A7H9B7Z4</accession>
<dbReference type="OrthoDB" id="2116030at2759"/>
<gene>
    <name evidence="4" type="ORF">HG535_0G05060</name>
</gene>
<dbReference type="EMBL" id="CP058610">
    <property type="protein sequence ID" value="QLG74623.1"/>
    <property type="molecule type" value="Genomic_DNA"/>
</dbReference>
<name>A0A7H9B7Z4_ZYGMR</name>
<evidence type="ECO:0000313" key="5">
    <source>
        <dbReference type="Proteomes" id="UP000509704"/>
    </source>
</evidence>
<dbReference type="RefSeq" id="XP_037146348.1">
    <property type="nucleotide sequence ID" value="XM_037290453.1"/>
</dbReference>
<reference evidence="4 5" key="1">
    <citation type="submission" date="2020-07" db="EMBL/GenBank/DDBJ databases">
        <title>The yeast mating-type switching endonuclease HO is a domesticated member of an unorthodox homing genetic element family.</title>
        <authorList>
            <person name="Coughlan A.Y."/>
            <person name="Lombardi L."/>
            <person name="Braun-Galleani S."/>
            <person name="Martos A.R."/>
            <person name="Galeote V."/>
            <person name="Bigey F."/>
            <person name="Dequin S."/>
            <person name="Byrne K.P."/>
            <person name="Wolfe K.H."/>
        </authorList>
    </citation>
    <scope>NUCLEOTIDE SEQUENCE [LARGE SCALE GENOMIC DNA]</scope>
    <source>
        <strain evidence="4 5">NRRL Y-6702</strain>
    </source>
</reference>
<evidence type="ECO:0000256" key="2">
    <source>
        <dbReference type="ARBA" id="ARBA00023128"/>
    </source>
</evidence>
<evidence type="ECO:0000313" key="4">
    <source>
        <dbReference type="EMBL" id="QLG74623.1"/>
    </source>
</evidence>
<proteinExistence type="inferred from homology"/>
<dbReference type="AlphaFoldDB" id="A0A7H9B7Z4"/>
<organism evidence="4 5">
    <name type="scientific">Zygotorulaspora mrakii</name>
    <name type="common">Zygosaccharomyces mrakii</name>
    <dbReference type="NCBI Taxonomy" id="42260"/>
    <lineage>
        <taxon>Eukaryota</taxon>
        <taxon>Fungi</taxon>
        <taxon>Dikarya</taxon>
        <taxon>Ascomycota</taxon>
        <taxon>Saccharomycotina</taxon>
        <taxon>Saccharomycetes</taxon>
        <taxon>Saccharomycetales</taxon>
        <taxon>Saccharomycetaceae</taxon>
        <taxon>Zygotorulaspora</taxon>
    </lineage>
</organism>
<dbReference type="InterPro" id="IPR020373">
    <property type="entry name" value="Kgd4/YMR-31"/>
</dbReference>
<evidence type="ECO:0000256" key="1">
    <source>
        <dbReference type="ARBA" id="ARBA00004173"/>
    </source>
</evidence>
<evidence type="ECO:0008006" key="6">
    <source>
        <dbReference type="Google" id="ProtNLM"/>
    </source>
</evidence>
<comment type="similarity">
    <text evidence="3">Belongs to the alpha-ketoglutarate dehydrogenase component 4 family.</text>
</comment>
<dbReference type="GO" id="GO:0005739">
    <property type="term" value="C:mitochondrion"/>
    <property type="evidence" value="ECO:0007669"/>
    <property type="project" value="UniProtKB-SubCell"/>
</dbReference>
<dbReference type="GO" id="GO:0006103">
    <property type="term" value="P:2-oxoglutarate metabolic process"/>
    <property type="evidence" value="ECO:0007669"/>
    <property type="project" value="InterPro"/>
</dbReference>
<evidence type="ECO:0000256" key="3">
    <source>
        <dbReference type="ARBA" id="ARBA00043970"/>
    </source>
</evidence>
<protein>
    <recommendedName>
        <fullName evidence="6">37S ribosomal protein YMR-31, mitochondrial</fullName>
    </recommendedName>
</protein>
<keyword evidence="5" id="KW-1185">Reference proteome</keyword>
<dbReference type="KEGG" id="zmk:HG535_0G05060"/>
<dbReference type="GeneID" id="59238406"/>
<dbReference type="Pfam" id="PF10937">
    <property type="entry name" value="Kgd4-YMR31"/>
    <property type="match status" value="1"/>
</dbReference>
<comment type="subcellular location">
    <subcellularLocation>
        <location evidence="1">Mitochondrion</location>
    </subcellularLocation>
</comment>
<dbReference type="Proteomes" id="UP000509704">
    <property type="component" value="Chromosome 7"/>
</dbReference>
<keyword evidence="2" id="KW-0496">Mitochondrion</keyword>